<dbReference type="Pfam" id="PF06109">
    <property type="entry name" value="HlyE"/>
    <property type="match status" value="1"/>
</dbReference>
<dbReference type="Gene3D" id="1.20.1170.10">
    <property type="match status" value="1"/>
</dbReference>
<dbReference type="InterPro" id="IPR027018">
    <property type="entry name" value="Hemolysin_E"/>
</dbReference>
<evidence type="ECO:0000313" key="2">
    <source>
        <dbReference type="EMBL" id="OXU24871.1"/>
    </source>
</evidence>
<comment type="caution">
    <text evidence="2">The sequence shown here is derived from an EMBL/GenBank/DDBJ whole genome shotgun (WGS) entry which is preliminary data.</text>
</comment>
<dbReference type="EMBL" id="NNAY01001174">
    <property type="protein sequence ID" value="OXU24871.1"/>
    <property type="molecule type" value="Genomic_DNA"/>
</dbReference>
<sequence>MGKNTISVLVMLSCTFFVVCRANRHEYIAIEKALRSLSNVVVKYKSEFDTKVKFVELQKAIDAIDDSMLDYVGTAKDKSDQLYVPPRVKPIKTASAPGVRVVRFDQQHTRRFHPLYINDPSLSPYDKDIIWEMTLDALSDGQMKTYLLRRRPSI</sequence>
<keyword evidence="3" id="KW-1185">Reference proteome</keyword>
<keyword evidence="1" id="KW-0732">Signal</keyword>
<organism evidence="2 3">
    <name type="scientific">Trichomalopsis sarcophagae</name>
    <dbReference type="NCBI Taxonomy" id="543379"/>
    <lineage>
        <taxon>Eukaryota</taxon>
        <taxon>Metazoa</taxon>
        <taxon>Ecdysozoa</taxon>
        <taxon>Arthropoda</taxon>
        <taxon>Hexapoda</taxon>
        <taxon>Insecta</taxon>
        <taxon>Pterygota</taxon>
        <taxon>Neoptera</taxon>
        <taxon>Endopterygota</taxon>
        <taxon>Hymenoptera</taxon>
        <taxon>Apocrita</taxon>
        <taxon>Proctotrupomorpha</taxon>
        <taxon>Chalcidoidea</taxon>
        <taxon>Pteromalidae</taxon>
        <taxon>Pteromalinae</taxon>
        <taxon>Trichomalopsis</taxon>
    </lineage>
</organism>
<protein>
    <submittedName>
        <fullName evidence="2">Uncharacterized protein</fullName>
    </submittedName>
</protein>
<dbReference type="GO" id="GO:0044179">
    <property type="term" value="P:hemolysis in another organism"/>
    <property type="evidence" value="ECO:0007669"/>
    <property type="project" value="InterPro"/>
</dbReference>
<name>A0A232F2C9_9HYME</name>
<reference evidence="2 3" key="1">
    <citation type="journal article" date="2017" name="Curr. Biol.">
        <title>The Evolution of Venom by Co-option of Single-Copy Genes.</title>
        <authorList>
            <person name="Martinson E.O."/>
            <person name="Mrinalini"/>
            <person name="Kelkar Y.D."/>
            <person name="Chang C.H."/>
            <person name="Werren J.H."/>
        </authorList>
    </citation>
    <scope>NUCLEOTIDE SEQUENCE [LARGE SCALE GENOMIC DNA]</scope>
    <source>
        <strain evidence="2 3">Alberta</strain>
        <tissue evidence="2">Whole body</tissue>
    </source>
</reference>
<evidence type="ECO:0000313" key="3">
    <source>
        <dbReference type="Proteomes" id="UP000215335"/>
    </source>
</evidence>
<feature type="chain" id="PRO_5013234835" evidence="1">
    <location>
        <begin position="23"/>
        <end position="154"/>
    </location>
</feature>
<dbReference type="Proteomes" id="UP000215335">
    <property type="component" value="Unassembled WGS sequence"/>
</dbReference>
<feature type="signal peptide" evidence="1">
    <location>
        <begin position="1"/>
        <end position="22"/>
    </location>
</feature>
<gene>
    <name evidence="2" type="ORF">TSAR_011915</name>
</gene>
<accession>A0A232F2C9</accession>
<dbReference type="AlphaFoldDB" id="A0A232F2C9"/>
<proteinExistence type="predicted"/>
<evidence type="ECO:0000256" key="1">
    <source>
        <dbReference type="SAM" id="SignalP"/>
    </source>
</evidence>